<evidence type="ECO:0000256" key="1">
    <source>
        <dbReference type="SAM" id="Phobius"/>
    </source>
</evidence>
<comment type="caution">
    <text evidence="4">The sequence shown here is derived from an EMBL/GenBank/DDBJ whole genome shotgun (WGS) entry which is preliminary data.</text>
</comment>
<keyword evidence="1" id="KW-1133">Transmembrane helix</keyword>
<organism evidence="4 5">
    <name type="scientific">Sphingobacterium paludis</name>
    <dbReference type="NCBI Taxonomy" id="1476465"/>
    <lineage>
        <taxon>Bacteria</taxon>
        <taxon>Pseudomonadati</taxon>
        <taxon>Bacteroidota</taxon>
        <taxon>Sphingobacteriia</taxon>
        <taxon>Sphingobacteriales</taxon>
        <taxon>Sphingobacteriaceae</taxon>
        <taxon>Sphingobacterium</taxon>
    </lineage>
</organism>
<evidence type="ECO:0000259" key="3">
    <source>
        <dbReference type="Pfam" id="PF16344"/>
    </source>
</evidence>
<reference evidence="4 5" key="1">
    <citation type="submission" date="2019-03" db="EMBL/GenBank/DDBJ databases">
        <title>Genomic Encyclopedia of Type Strains, Phase III (KMG-III): the genomes of soil and plant-associated and newly described type strains.</title>
        <authorList>
            <person name="Whitman W."/>
        </authorList>
    </citation>
    <scope>NUCLEOTIDE SEQUENCE [LARGE SCALE GENOMIC DNA]</scope>
    <source>
        <strain evidence="4 5">CGMCC 1.12801</strain>
    </source>
</reference>
<evidence type="ECO:0000313" key="4">
    <source>
        <dbReference type="EMBL" id="TDS08908.1"/>
    </source>
</evidence>
<accession>A0A4R7CRA7</accession>
<evidence type="ECO:0000313" key="5">
    <source>
        <dbReference type="Proteomes" id="UP000294752"/>
    </source>
</evidence>
<dbReference type="InterPro" id="IPR012373">
    <property type="entry name" value="Ferrdict_sens_TM"/>
</dbReference>
<dbReference type="RefSeq" id="WP_133641872.1">
    <property type="nucleotide sequence ID" value="NZ_SNZV01000011.1"/>
</dbReference>
<dbReference type="Gene3D" id="3.55.50.30">
    <property type="match status" value="1"/>
</dbReference>
<feature type="transmembrane region" description="Helical" evidence="1">
    <location>
        <begin position="63"/>
        <end position="84"/>
    </location>
</feature>
<keyword evidence="1" id="KW-0812">Transmembrane</keyword>
<keyword evidence="5" id="KW-1185">Reference proteome</keyword>
<sequence>MNIDRDILNRYNRGETTDNETNLVEDWFNRLGEENVPDDNELEKRLKSLDRRIKPQKTLNRTIYQWGAAAIVIILSSFFAIFFYQRNAGANVHYDNIAQIKAPDLTGAMLRVGPSTHINFDGWKLYDTVTVDGILITKIGQNKIAYLKDSHIRNDVDYYHSITVPRGGVFYVKLMDGSSVWINSDSELQYYVRNQDLNRKIHLNGEAYFEVNSLLLGERRVPFQVIGEAGEINVLGTKFNAKFMDGISSALLEGKISLVDHRAGSNTAKNRDSSIILSDNQVYDGKNVFTDSDVNRYISWKDDEFDLTDLNLQEFSKILSTWYGISIRLEQDVPATKLVGKVDRRKDLASILKMVGQIIPIHYELRDDVIWISKQR</sequence>
<dbReference type="Pfam" id="PF16344">
    <property type="entry name" value="FecR_C"/>
    <property type="match status" value="1"/>
</dbReference>
<dbReference type="OrthoDB" id="704085at2"/>
<gene>
    <name evidence="4" type="ORF">B0I21_11137</name>
</gene>
<dbReference type="Pfam" id="PF04773">
    <property type="entry name" value="FecR"/>
    <property type="match status" value="1"/>
</dbReference>
<dbReference type="Gene3D" id="2.60.120.1440">
    <property type="match status" value="1"/>
</dbReference>
<dbReference type="PANTHER" id="PTHR30273:SF2">
    <property type="entry name" value="PROTEIN FECR"/>
    <property type="match status" value="1"/>
</dbReference>
<dbReference type="InterPro" id="IPR032508">
    <property type="entry name" value="FecR_C"/>
</dbReference>
<evidence type="ECO:0000259" key="2">
    <source>
        <dbReference type="Pfam" id="PF04773"/>
    </source>
</evidence>
<dbReference type="EMBL" id="SNZV01000011">
    <property type="protein sequence ID" value="TDS08908.1"/>
    <property type="molecule type" value="Genomic_DNA"/>
</dbReference>
<dbReference type="InterPro" id="IPR006860">
    <property type="entry name" value="FecR"/>
</dbReference>
<keyword evidence="1" id="KW-0472">Membrane</keyword>
<feature type="domain" description="FecR protein" evidence="2">
    <location>
        <begin position="164"/>
        <end position="256"/>
    </location>
</feature>
<dbReference type="AlphaFoldDB" id="A0A4R7CRA7"/>
<dbReference type="GO" id="GO:0016989">
    <property type="term" value="F:sigma factor antagonist activity"/>
    <property type="evidence" value="ECO:0007669"/>
    <property type="project" value="TreeGrafter"/>
</dbReference>
<proteinExistence type="predicted"/>
<dbReference type="PANTHER" id="PTHR30273">
    <property type="entry name" value="PERIPLASMIC SIGNAL SENSOR AND SIGMA FACTOR ACTIVATOR FECR-RELATED"/>
    <property type="match status" value="1"/>
</dbReference>
<name>A0A4R7CRA7_9SPHI</name>
<dbReference type="Proteomes" id="UP000294752">
    <property type="component" value="Unassembled WGS sequence"/>
</dbReference>
<protein>
    <submittedName>
        <fullName evidence="4">FecR family protein</fullName>
    </submittedName>
</protein>
<feature type="domain" description="Protein FecR C-terminal" evidence="3">
    <location>
        <begin position="306"/>
        <end position="372"/>
    </location>
</feature>